<protein>
    <submittedName>
        <fullName evidence="2">Carbohydrate ABC transporter substrate-binding protein</fullName>
    </submittedName>
</protein>
<accession>A0A4R4EP43</accession>
<evidence type="ECO:0000313" key="3">
    <source>
        <dbReference type="Proteomes" id="UP000295418"/>
    </source>
</evidence>
<dbReference type="AlphaFoldDB" id="A0A4R4EP43"/>
<dbReference type="EMBL" id="SKFG01000002">
    <property type="protein sequence ID" value="TCZ80225.1"/>
    <property type="molecule type" value="Genomic_DNA"/>
</dbReference>
<reference evidence="2 3" key="1">
    <citation type="submission" date="2019-03" db="EMBL/GenBank/DDBJ databases">
        <authorList>
            <person name="Kim M.K.M."/>
        </authorList>
    </citation>
    <scope>NUCLEOTIDE SEQUENCE [LARGE SCALE GENOMIC DNA]</scope>
    <source>
        <strain evidence="2 3">18JY21-1</strain>
    </source>
</reference>
<dbReference type="PANTHER" id="PTHR43649:SF32">
    <property type="entry name" value="SUGAR BINDING SECRETED PROTEIN"/>
    <property type="match status" value="1"/>
</dbReference>
<evidence type="ECO:0000313" key="2">
    <source>
        <dbReference type="EMBL" id="TCZ80225.1"/>
    </source>
</evidence>
<sequence length="436" mass="48307">MLVLTLAACGGSSGNSSSSDTPKPSEPASATTTPAASEAPKTEEPIELTFWTLGTNGYDELAKEYKKVKPNITIKIQNTSDQTAHHNNMLTALSAGKGAPDIFMLEIAFLERFMEAKDSFVNLNDLGAKDLKGNYLDWKWSQASSDNGNYQFGLPTDVGPTVAYYRTDLLAQAGMPTDPEGFYKTIDTWDKFDAVAKEFKAKTGKVFVDMPDLLYNSIRDQANEIYYDKDDNFIGDTNPQVKKAWDYTVKAIQEGWVGNNSLWTPEWGQATNNGDFAVLLGPAWMSGVIKGNAKDASGKWMITQMPEGPGNWGGSFISLPKEGKHPKEAFEFISWLLNKDQQLTSFKTNGLMPSIPALYDDPAFTGYIDDYYNKQAVAVEFGKAAKNVKQIHYGKLHDGTDSIFKDGLRNVLSKKSDPNKEWDDVIKKVKELNKRS</sequence>
<dbReference type="InterPro" id="IPR050490">
    <property type="entry name" value="Bact_solute-bd_prot1"/>
</dbReference>
<dbReference type="Pfam" id="PF13416">
    <property type="entry name" value="SBP_bac_8"/>
    <property type="match status" value="1"/>
</dbReference>
<dbReference type="OrthoDB" id="9768630at2"/>
<name>A0A4R4EP43_9BACL</name>
<dbReference type="SUPFAM" id="SSF53850">
    <property type="entry name" value="Periplasmic binding protein-like II"/>
    <property type="match status" value="1"/>
</dbReference>
<proteinExistence type="predicted"/>
<evidence type="ECO:0000256" key="1">
    <source>
        <dbReference type="SAM" id="MobiDB-lite"/>
    </source>
</evidence>
<organism evidence="2 3">
    <name type="scientific">Paenibacillus albiflavus</name>
    <dbReference type="NCBI Taxonomy" id="2545760"/>
    <lineage>
        <taxon>Bacteria</taxon>
        <taxon>Bacillati</taxon>
        <taxon>Bacillota</taxon>
        <taxon>Bacilli</taxon>
        <taxon>Bacillales</taxon>
        <taxon>Paenibacillaceae</taxon>
        <taxon>Paenibacillus</taxon>
    </lineage>
</organism>
<dbReference type="InterPro" id="IPR006059">
    <property type="entry name" value="SBP"/>
</dbReference>
<dbReference type="Gene3D" id="3.40.190.10">
    <property type="entry name" value="Periplasmic binding protein-like II"/>
    <property type="match status" value="1"/>
</dbReference>
<dbReference type="PANTHER" id="PTHR43649">
    <property type="entry name" value="ARABINOSE-BINDING PROTEIN-RELATED"/>
    <property type="match status" value="1"/>
</dbReference>
<keyword evidence="3" id="KW-1185">Reference proteome</keyword>
<gene>
    <name evidence="2" type="ORF">E0485_03450</name>
</gene>
<comment type="caution">
    <text evidence="2">The sequence shown here is derived from an EMBL/GenBank/DDBJ whole genome shotgun (WGS) entry which is preliminary data.</text>
</comment>
<dbReference type="Proteomes" id="UP000295418">
    <property type="component" value="Unassembled WGS sequence"/>
</dbReference>
<feature type="compositionally biased region" description="Low complexity" evidence="1">
    <location>
        <begin position="14"/>
        <end position="39"/>
    </location>
</feature>
<feature type="region of interest" description="Disordered" evidence="1">
    <location>
        <begin position="8"/>
        <end position="44"/>
    </location>
</feature>